<accession>A0A1F4YCV7</accession>
<sequence length="157" mass="17897">MFAVGLALIGLDSIDHFPHKVLDYVSVNCNNGSSYKSEDIGVNLYSEYISTSDQRKFKIWCWGDKGDQMAKFHNKVSGEVVSIKKSELSENSAIDSFRYESAINSAPQNYNFDFHYNMVGSWSEGMRTIVSKFVVLVLILEMARRVTRFIITGKRLF</sequence>
<evidence type="ECO:0000313" key="2">
    <source>
        <dbReference type="Proteomes" id="UP000178176"/>
    </source>
</evidence>
<dbReference type="AlphaFoldDB" id="A0A1F4YCV7"/>
<organism evidence="1 2">
    <name type="scientific">Candidatus Amesbacteria bacterium RIFCSPHIGHO2_01_FULL_48_32b</name>
    <dbReference type="NCBI Taxonomy" id="1797253"/>
    <lineage>
        <taxon>Bacteria</taxon>
        <taxon>Candidatus Amesiibacteriota</taxon>
    </lineage>
</organism>
<reference evidence="1 2" key="1">
    <citation type="journal article" date="2016" name="Nat. Commun.">
        <title>Thousands of microbial genomes shed light on interconnected biogeochemical processes in an aquifer system.</title>
        <authorList>
            <person name="Anantharaman K."/>
            <person name="Brown C.T."/>
            <person name="Hug L.A."/>
            <person name="Sharon I."/>
            <person name="Castelle C.J."/>
            <person name="Probst A.J."/>
            <person name="Thomas B.C."/>
            <person name="Singh A."/>
            <person name="Wilkins M.J."/>
            <person name="Karaoz U."/>
            <person name="Brodie E.L."/>
            <person name="Williams K.H."/>
            <person name="Hubbard S.S."/>
            <person name="Banfield J.F."/>
        </authorList>
    </citation>
    <scope>NUCLEOTIDE SEQUENCE [LARGE SCALE GENOMIC DNA]</scope>
</reference>
<proteinExistence type="predicted"/>
<dbReference type="EMBL" id="MEXH01000028">
    <property type="protein sequence ID" value="OGC91820.1"/>
    <property type="molecule type" value="Genomic_DNA"/>
</dbReference>
<name>A0A1F4YCV7_9BACT</name>
<dbReference type="Proteomes" id="UP000178176">
    <property type="component" value="Unassembled WGS sequence"/>
</dbReference>
<comment type="caution">
    <text evidence="1">The sequence shown here is derived from an EMBL/GenBank/DDBJ whole genome shotgun (WGS) entry which is preliminary data.</text>
</comment>
<gene>
    <name evidence="1" type="ORF">A2876_04640</name>
</gene>
<protein>
    <submittedName>
        <fullName evidence="1">Uncharacterized protein</fullName>
    </submittedName>
</protein>
<evidence type="ECO:0000313" key="1">
    <source>
        <dbReference type="EMBL" id="OGC91820.1"/>
    </source>
</evidence>